<sequence length="113" mass="12410">MKNLKMYVVAILIAVGTTVSANTTTPEKGSETKGAVTTQIAELLKNPEMVIKKDIEATVTFTVNDKKELVVINVESENENVDAFIKSRLNYKKLSTTKTGEEWVVPVRIVPSA</sequence>
<reference evidence="3" key="1">
    <citation type="journal article" date="2019" name="Int. J. Syst. Evol. Microbiol.">
        <title>The Global Catalogue of Microorganisms (GCM) 10K type strain sequencing project: providing services to taxonomists for standard genome sequencing and annotation.</title>
        <authorList>
            <consortium name="The Broad Institute Genomics Platform"/>
            <consortium name="The Broad Institute Genome Sequencing Center for Infectious Disease"/>
            <person name="Wu L."/>
            <person name="Ma J."/>
        </authorList>
    </citation>
    <scope>NUCLEOTIDE SEQUENCE [LARGE SCALE GENOMIC DNA]</scope>
    <source>
        <strain evidence="3">YJ-61-S</strain>
    </source>
</reference>
<evidence type="ECO:0000313" key="2">
    <source>
        <dbReference type="EMBL" id="MFC4636307.1"/>
    </source>
</evidence>
<feature type="chain" id="PRO_5045298458" description="TonB C-terminal domain-containing protein" evidence="1">
    <location>
        <begin position="22"/>
        <end position="113"/>
    </location>
</feature>
<feature type="signal peptide" evidence="1">
    <location>
        <begin position="1"/>
        <end position="21"/>
    </location>
</feature>
<gene>
    <name evidence="2" type="ORF">ACFO3O_20540</name>
</gene>
<accession>A0ABV9I1M6</accession>
<protein>
    <recommendedName>
        <fullName evidence="4">TonB C-terminal domain-containing protein</fullName>
    </recommendedName>
</protein>
<evidence type="ECO:0000256" key="1">
    <source>
        <dbReference type="SAM" id="SignalP"/>
    </source>
</evidence>
<dbReference type="EMBL" id="JBHSFV010000017">
    <property type="protein sequence ID" value="MFC4636307.1"/>
    <property type="molecule type" value="Genomic_DNA"/>
</dbReference>
<name>A0ABV9I1M6_9FLAO</name>
<evidence type="ECO:0008006" key="4">
    <source>
        <dbReference type="Google" id="ProtNLM"/>
    </source>
</evidence>
<dbReference type="RefSeq" id="WP_379982376.1">
    <property type="nucleotide sequence ID" value="NZ_JBHSFV010000017.1"/>
</dbReference>
<keyword evidence="3" id="KW-1185">Reference proteome</keyword>
<evidence type="ECO:0000313" key="3">
    <source>
        <dbReference type="Proteomes" id="UP001596043"/>
    </source>
</evidence>
<proteinExistence type="predicted"/>
<organism evidence="2 3">
    <name type="scientific">Dokdonia ponticola</name>
    <dbReference type="NCBI Taxonomy" id="2041041"/>
    <lineage>
        <taxon>Bacteria</taxon>
        <taxon>Pseudomonadati</taxon>
        <taxon>Bacteroidota</taxon>
        <taxon>Flavobacteriia</taxon>
        <taxon>Flavobacteriales</taxon>
        <taxon>Flavobacteriaceae</taxon>
        <taxon>Dokdonia</taxon>
    </lineage>
</organism>
<comment type="caution">
    <text evidence="2">The sequence shown here is derived from an EMBL/GenBank/DDBJ whole genome shotgun (WGS) entry which is preliminary data.</text>
</comment>
<keyword evidence="1" id="KW-0732">Signal</keyword>
<dbReference type="Proteomes" id="UP001596043">
    <property type="component" value="Unassembled WGS sequence"/>
</dbReference>